<dbReference type="SUPFAM" id="SSF103491">
    <property type="entry name" value="Preprotein translocase SecY subunit"/>
    <property type="match status" value="1"/>
</dbReference>
<dbReference type="AlphaFoldDB" id="A0AAN9HPH5"/>
<organism evidence="2 3">
    <name type="scientific">Crotalaria pallida</name>
    <name type="common">Smooth rattlebox</name>
    <name type="synonym">Crotalaria striata</name>
    <dbReference type="NCBI Taxonomy" id="3830"/>
    <lineage>
        <taxon>Eukaryota</taxon>
        <taxon>Viridiplantae</taxon>
        <taxon>Streptophyta</taxon>
        <taxon>Embryophyta</taxon>
        <taxon>Tracheophyta</taxon>
        <taxon>Spermatophyta</taxon>
        <taxon>Magnoliopsida</taxon>
        <taxon>eudicotyledons</taxon>
        <taxon>Gunneridae</taxon>
        <taxon>Pentapetalae</taxon>
        <taxon>rosids</taxon>
        <taxon>fabids</taxon>
        <taxon>Fabales</taxon>
        <taxon>Fabaceae</taxon>
        <taxon>Papilionoideae</taxon>
        <taxon>50 kb inversion clade</taxon>
        <taxon>genistoids sensu lato</taxon>
        <taxon>core genistoids</taxon>
        <taxon>Crotalarieae</taxon>
        <taxon>Crotalaria</taxon>
    </lineage>
</organism>
<dbReference type="EMBL" id="JAYWIO010000008">
    <property type="protein sequence ID" value="KAK7244469.1"/>
    <property type="molecule type" value="Genomic_DNA"/>
</dbReference>
<proteinExistence type="predicted"/>
<keyword evidence="3" id="KW-1185">Reference proteome</keyword>
<keyword evidence="1" id="KW-0812">Transmembrane</keyword>
<keyword evidence="1" id="KW-0472">Membrane</keyword>
<name>A0AAN9HPH5_CROPI</name>
<dbReference type="InterPro" id="IPR023201">
    <property type="entry name" value="SecY_dom_sf"/>
</dbReference>
<comment type="caution">
    <text evidence="2">The sequence shown here is derived from an EMBL/GenBank/DDBJ whole genome shotgun (WGS) entry which is preliminary data.</text>
</comment>
<dbReference type="Gene3D" id="1.10.3370.10">
    <property type="entry name" value="SecY subunit domain"/>
    <property type="match status" value="1"/>
</dbReference>
<reference evidence="2 3" key="1">
    <citation type="submission" date="2024-01" db="EMBL/GenBank/DDBJ databases">
        <title>The genomes of 5 underutilized Papilionoideae crops provide insights into root nodulation and disease resistanc.</title>
        <authorList>
            <person name="Yuan L."/>
        </authorList>
    </citation>
    <scope>NUCLEOTIDE SEQUENCE [LARGE SCALE GENOMIC DNA]</scope>
    <source>
        <strain evidence="2">ZHUSHIDOU_FW_LH</strain>
        <tissue evidence="2">Leaf</tissue>
    </source>
</reference>
<evidence type="ECO:0000313" key="2">
    <source>
        <dbReference type="EMBL" id="KAK7244469.1"/>
    </source>
</evidence>
<gene>
    <name evidence="2" type="ORF">RIF29_39291</name>
</gene>
<keyword evidence="1" id="KW-1133">Transmembrane helix</keyword>
<evidence type="ECO:0000256" key="1">
    <source>
        <dbReference type="SAM" id="Phobius"/>
    </source>
</evidence>
<feature type="transmembrane region" description="Helical" evidence="1">
    <location>
        <begin position="33"/>
        <end position="50"/>
    </location>
</feature>
<sequence length="96" mass="10397">MSLGFAIVGGLIVSGHAFPYSIYAVSHGAKHVVVTTILLVCGAMTITWICDTITESGFEYMALIQMQDVASAVSGIQFYEKVQPNIRNVYLALIKI</sequence>
<protein>
    <submittedName>
        <fullName evidence="2">Uncharacterized protein</fullName>
    </submittedName>
</protein>
<evidence type="ECO:0000313" key="3">
    <source>
        <dbReference type="Proteomes" id="UP001372338"/>
    </source>
</evidence>
<accession>A0AAN9HPH5</accession>
<dbReference type="Proteomes" id="UP001372338">
    <property type="component" value="Unassembled WGS sequence"/>
</dbReference>